<feature type="transmembrane region" description="Helical" evidence="1">
    <location>
        <begin position="12"/>
        <end position="34"/>
    </location>
</feature>
<dbReference type="OrthoDB" id="9807744at2"/>
<keyword evidence="1" id="KW-1133">Transmembrane helix</keyword>
<accession>A0A5C8KQN9</accession>
<name>A0A5C8KQN9_9GAMM</name>
<reference evidence="3 4" key="1">
    <citation type="submission" date="2019-08" db="EMBL/GenBank/DDBJ databases">
        <authorList>
            <person name="Karlyshev A.V."/>
        </authorList>
    </citation>
    <scope>NUCLEOTIDE SEQUENCE [LARGE SCALE GENOMIC DNA]</scope>
    <source>
        <strain evidence="3 4">Alg18-2.2</strain>
    </source>
</reference>
<dbReference type="PANTHER" id="PTHR30590">
    <property type="entry name" value="INNER MEMBRANE PROTEIN"/>
    <property type="match status" value="1"/>
</dbReference>
<feature type="domain" description="DUF418" evidence="2">
    <location>
        <begin position="245"/>
        <end position="398"/>
    </location>
</feature>
<feature type="transmembrane region" description="Helical" evidence="1">
    <location>
        <begin position="121"/>
        <end position="136"/>
    </location>
</feature>
<evidence type="ECO:0000259" key="2">
    <source>
        <dbReference type="Pfam" id="PF04235"/>
    </source>
</evidence>
<feature type="transmembrane region" description="Helical" evidence="1">
    <location>
        <begin position="68"/>
        <end position="85"/>
    </location>
</feature>
<feature type="transmembrane region" description="Helical" evidence="1">
    <location>
        <begin position="292"/>
        <end position="317"/>
    </location>
</feature>
<comment type="caution">
    <text evidence="3">The sequence shown here is derived from an EMBL/GenBank/DDBJ whole genome shotgun (WGS) entry which is preliminary data.</text>
</comment>
<keyword evidence="1" id="KW-0472">Membrane</keyword>
<feature type="transmembrane region" description="Helical" evidence="1">
    <location>
        <begin position="262"/>
        <end position="286"/>
    </location>
</feature>
<feature type="transmembrane region" description="Helical" evidence="1">
    <location>
        <begin position="148"/>
        <end position="169"/>
    </location>
</feature>
<keyword evidence="1" id="KW-0812">Transmembrane</keyword>
<dbReference type="RefSeq" id="WP_147891884.1">
    <property type="nucleotide sequence ID" value="NZ_VRTS01000006.1"/>
</dbReference>
<protein>
    <submittedName>
        <fullName evidence="3">DUF418 domain-containing protein</fullName>
    </submittedName>
</protein>
<feature type="transmembrane region" description="Helical" evidence="1">
    <location>
        <begin position="217"/>
        <end position="242"/>
    </location>
</feature>
<evidence type="ECO:0000313" key="3">
    <source>
        <dbReference type="EMBL" id="TXK62091.1"/>
    </source>
</evidence>
<proteinExistence type="predicted"/>
<feature type="transmembrane region" description="Helical" evidence="1">
    <location>
        <begin position="360"/>
        <end position="380"/>
    </location>
</feature>
<sequence>MTAFQPNLQQRLAHLDVLRGFALLGILLVNFQWFTRPIQAIVLGAEPGLAGADLAVDLGVKALAEGKFYALFSMLFGAGFALMAARASQAEAPFWGVYLRRLLVLAGFGLLHVALVWSGDILLVYAVVGFVMVSAFRNTPVQRLWKWALPFIFLPTLLMGVGTLFLGLAQSDPEFAAGFAAEIARQEASDAANIASAADIYASGSFGEVVGQRFRDIGFMFAHALFWMPPVLGYFLLGRWLLLSGRLQAPHAHAPWLRRWRLLGLASGIPVSIAAAWLMHGLVISIPSPDLFLAQLLFVTGAALLAIGYLCTVVLAARPLAWLAPVGRMALSNYLLQSLFWTAVFYGYGLGLWGQVPRAVQPLCVVLFFAVQVVLSHWWLQRFRFGPAEWLWRVLSYGRLQPFRR</sequence>
<evidence type="ECO:0000313" key="4">
    <source>
        <dbReference type="Proteomes" id="UP000321248"/>
    </source>
</evidence>
<dbReference type="InterPro" id="IPR052529">
    <property type="entry name" value="Bact_Transport_Assoc"/>
</dbReference>
<dbReference type="PANTHER" id="PTHR30590:SF2">
    <property type="entry name" value="INNER MEMBRANE PROTEIN"/>
    <property type="match status" value="1"/>
</dbReference>
<dbReference type="Proteomes" id="UP000321248">
    <property type="component" value="Unassembled WGS sequence"/>
</dbReference>
<evidence type="ECO:0000256" key="1">
    <source>
        <dbReference type="SAM" id="Phobius"/>
    </source>
</evidence>
<organism evidence="3 4">
    <name type="scientific">Alkalisalibacterium limincola</name>
    <dbReference type="NCBI Taxonomy" id="2699169"/>
    <lineage>
        <taxon>Bacteria</taxon>
        <taxon>Pseudomonadati</taxon>
        <taxon>Pseudomonadota</taxon>
        <taxon>Gammaproteobacteria</taxon>
        <taxon>Lysobacterales</taxon>
        <taxon>Lysobacteraceae</taxon>
        <taxon>Alkalisalibacterium</taxon>
    </lineage>
</organism>
<gene>
    <name evidence="3" type="ORF">FU658_09605</name>
</gene>
<dbReference type="InterPro" id="IPR007349">
    <property type="entry name" value="DUF418"/>
</dbReference>
<dbReference type="AlphaFoldDB" id="A0A5C8KQN9"/>
<dbReference type="EMBL" id="VRTS01000006">
    <property type="protein sequence ID" value="TXK62091.1"/>
    <property type="molecule type" value="Genomic_DNA"/>
</dbReference>
<dbReference type="Pfam" id="PF04235">
    <property type="entry name" value="DUF418"/>
    <property type="match status" value="1"/>
</dbReference>
<keyword evidence="4" id="KW-1185">Reference proteome</keyword>
<feature type="transmembrane region" description="Helical" evidence="1">
    <location>
        <begin position="329"/>
        <end position="348"/>
    </location>
</feature>